<dbReference type="Proteomes" id="UP000198806">
    <property type="component" value="Unassembled WGS sequence"/>
</dbReference>
<evidence type="ECO:0000256" key="2">
    <source>
        <dbReference type="SAM" id="SignalP"/>
    </source>
</evidence>
<sequence length="80" mass="9209">MNKITLCLILNFFALLAYAAELWKDYGVILDNTELVKSRCKYTIRLITSSIIFIIALSAMYSLFNINTTDVSYYFKHGGR</sequence>
<protein>
    <recommendedName>
        <fullName evidence="5">Immunity protein 17</fullName>
    </recommendedName>
</protein>
<feature type="chain" id="PRO_5038771935" description="Immunity protein 17" evidence="2">
    <location>
        <begin position="20"/>
        <end position="80"/>
    </location>
</feature>
<keyword evidence="1" id="KW-0472">Membrane</keyword>
<evidence type="ECO:0000313" key="3">
    <source>
        <dbReference type="EMBL" id="SFO36576.1"/>
    </source>
</evidence>
<keyword evidence="1" id="KW-1133">Transmembrane helix</keyword>
<name>A0A1I5GL47_9FIRM</name>
<proteinExistence type="predicted"/>
<dbReference type="EMBL" id="FOWD01000020">
    <property type="protein sequence ID" value="SFO36576.1"/>
    <property type="molecule type" value="Genomic_DNA"/>
</dbReference>
<keyword evidence="4" id="KW-1185">Reference proteome</keyword>
<keyword evidence="1" id="KW-0812">Transmembrane</keyword>
<organism evidence="3 4">
    <name type="scientific">Anaerocolumna aminovalerica</name>
    <dbReference type="NCBI Taxonomy" id="1527"/>
    <lineage>
        <taxon>Bacteria</taxon>
        <taxon>Bacillati</taxon>
        <taxon>Bacillota</taxon>
        <taxon>Clostridia</taxon>
        <taxon>Lachnospirales</taxon>
        <taxon>Lachnospiraceae</taxon>
        <taxon>Anaerocolumna</taxon>
    </lineage>
</organism>
<keyword evidence="2" id="KW-0732">Signal</keyword>
<evidence type="ECO:0008006" key="5">
    <source>
        <dbReference type="Google" id="ProtNLM"/>
    </source>
</evidence>
<feature type="signal peptide" evidence="2">
    <location>
        <begin position="1"/>
        <end position="19"/>
    </location>
</feature>
<evidence type="ECO:0000313" key="4">
    <source>
        <dbReference type="Proteomes" id="UP000198806"/>
    </source>
</evidence>
<feature type="transmembrane region" description="Helical" evidence="1">
    <location>
        <begin position="43"/>
        <end position="64"/>
    </location>
</feature>
<accession>A0A1I5GL47</accession>
<gene>
    <name evidence="3" type="ORF">SAMN04489757_12043</name>
</gene>
<reference evidence="3 4" key="1">
    <citation type="submission" date="2016-10" db="EMBL/GenBank/DDBJ databases">
        <authorList>
            <person name="de Groot N.N."/>
        </authorList>
    </citation>
    <scope>NUCLEOTIDE SEQUENCE [LARGE SCALE GENOMIC DNA]</scope>
    <source>
        <strain evidence="3 4">DSM 1283</strain>
    </source>
</reference>
<evidence type="ECO:0000256" key="1">
    <source>
        <dbReference type="SAM" id="Phobius"/>
    </source>
</evidence>
<dbReference type="AlphaFoldDB" id="A0A1I5GL47"/>